<dbReference type="GeneID" id="98674396"/>
<dbReference type="InterPro" id="IPR002935">
    <property type="entry name" value="SAM_O-MeTrfase"/>
</dbReference>
<evidence type="ECO:0000313" key="4">
    <source>
        <dbReference type="EMBL" id="BBL07774.1"/>
    </source>
</evidence>
<dbReference type="CDD" id="cd02440">
    <property type="entry name" value="AdoMet_MTases"/>
    <property type="match status" value="1"/>
</dbReference>
<keyword evidence="2 4" id="KW-0808">Transferase</keyword>
<dbReference type="Proteomes" id="UP000319374">
    <property type="component" value="Chromosome"/>
</dbReference>
<dbReference type="RefSeq" id="WP_141429904.1">
    <property type="nucleotide sequence ID" value="NZ_AP019736.1"/>
</dbReference>
<evidence type="ECO:0000256" key="2">
    <source>
        <dbReference type="ARBA" id="ARBA00022679"/>
    </source>
</evidence>
<dbReference type="AlphaFoldDB" id="A0A4Y1X4Q2"/>
<accession>A0A4Y1X4Q2</accession>
<protein>
    <submittedName>
        <fullName evidence="4">O-methyltransferase</fullName>
    </submittedName>
</protein>
<gene>
    <name evidence="4" type="ORF">A5CPEGH6_24120</name>
</gene>
<dbReference type="Pfam" id="PF01596">
    <property type="entry name" value="Methyltransf_3"/>
    <property type="match status" value="1"/>
</dbReference>
<dbReference type="GO" id="GO:0008757">
    <property type="term" value="F:S-adenosylmethionine-dependent methyltransferase activity"/>
    <property type="evidence" value="ECO:0007669"/>
    <property type="project" value="TreeGrafter"/>
</dbReference>
<name>A0A4Y1X4Q2_9BACT</name>
<evidence type="ECO:0000256" key="3">
    <source>
        <dbReference type="ARBA" id="ARBA00022691"/>
    </source>
</evidence>
<dbReference type="Gene3D" id="3.40.50.150">
    <property type="entry name" value="Vaccinia Virus protein VP39"/>
    <property type="match status" value="1"/>
</dbReference>
<keyword evidence="5" id="KW-1185">Reference proteome</keyword>
<keyword evidence="3" id="KW-0949">S-adenosyl-L-methionine</keyword>
<dbReference type="PANTHER" id="PTHR10509">
    <property type="entry name" value="O-METHYLTRANSFERASE-RELATED"/>
    <property type="match status" value="1"/>
</dbReference>
<dbReference type="GO" id="GO:0008171">
    <property type="term" value="F:O-methyltransferase activity"/>
    <property type="evidence" value="ECO:0007669"/>
    <property type="project" value="InterPro"/>
</dbReference>
<proteinExistence type="predicted"/>
<dbReference type="PROSITE" id="PS51682">
    <property type="entry name" value="SAM_OMT_I"/>
    <property type="match status" value="1"/>
</dbReference>
<dbReference type="InterPro" id="IPR050362">
    <property type="entry name" value="Cation-dep_OMT"/>
</dbReference>
<evidence type="ECO:0000313" key="5">
    <source>
        <dbReference type="Proteomes" id="UP000319374"/>
    </source>
</evidence>
<dbReference type="KEGG" id="ada:A5CPEGH6_24120"/>
<dbReference type="InterPro" id="IPR029063">
    <property type="entry name" value="SAM-dependent_MTases_sf"/>
</dbReference>
<dbReference type="EMBL" id="AP019736">
    <property type="protein sequence ID" value="BBL07774.1"/>
    <property type="molecule type" value="Genomic_DNA"/>
</dbReference>
<dbReference type="GO" id="GO:0032259">
    <property type="term" value="P:methylation"/>
    <property type="evidence" value="ECO:0007669"/>
    <property type="project" value="UniProtKB-KW"/>
</dbReference>
<evidence type="ECO:0000256" key="1">
    <source>
        <dbReference type="ARBA" id="ARBA00022603"/>
    </source>
</evidence>
<organism evidence="4 5">
    <name type="scientific">Alistipes dispar</name>
    <dbReference type="NCBI Taxonomy" id="2585119"/>
    <lineage>
        <taxon>Bacteria</taxon>
        <taxon>Pseudomonadati</taxon>
        <taxon>Bacteroidota</taxon>
        <taxon>Bacteroidia</taxon>
        <taxon>Bacteroidales</taxon>
        <taxon>Rikenellaceae</taxon>
        <taxon>Alistipes</taxon>
    </lineage>
</organism>
<dbReference type="OrthoDB" id="9799672at2"/>
<keyword evidence="1 4" id="KW-0489">Methyltransferase</keyword>
<dbReference type="SUPFAM" id="SSF53335">
    <property type="entry name" value="S-adenosyl-L-methionine-dependent methyltransferases"/>
    <property type="match status" value="1"/>
</dbReference>
<sequence>MDALERYIHDLSAPEEPLLHELDRETNLRAVAPRMLSGHIQGRLLEMLVRMAQPQRVLEIGTFTGYSALSMAAGLEEGAELHTVEVDDELEELAQSYFDRSPHGKKIRLHIGSALDVAPALGGVFDLVFIDGDKREYPDYYRMLLGDRDGRPLVRSGSVLIADNILWSGKVVEPVARRDRHTQAVVEFNRMVAEDPRVENVIVPLRDGLNLIRVK</sequence>
<reference evidence="5" key="1">
    <citation type="submission" date="2019-06" db="EMBL/GenBank/DDBJ databases">
        <title>Alistipes onderdonkii subsp. vulgaris subsp. nov., Alistipes dispar sp. nov. and Alistipes communis sp. nov., isolated from human faeces, and creation of Alistipes onderdonkii subsp. onderdonkii subsp. nov.</title>
        <authorList>
            <person name="Sakamoto M."/>
            <person name="Ikeyama N."/>
            <person name="Ogata Y."/>
            <person name="Suda W."/>
            <person name="Iino T."/>
            <person name="Hattori M."/>
            <person name="Ohkuma M."/>
        </authorList>
    </citation>
    <scope>NUCLEOTIDE SEQUENCE [LARGE SCALE GENOMIC DNA]</scope>
    <source>
        <strain evidence="5">5CPEGH6</strain>
    </source>
</reference>
<dbReference type="PANTHER" id="PTHR10509:SF14">
    <property type="entry name" value="CAFFEOYL-COA O-METHYLTRANSFERASE 3-RELATED"/>
    <property type="match status" value="1"/>
</dbReference>